<sequence length="71" mass="8332">MDVKGVAFIGRRRDVIDMVGELKWEKFMEGLIRKIPFFSSPILATTLILVKFYLTFHEELLKEFFIISGYS</sequence>
<dbReference type="HOGENOM" id="CLU_2731788_0_0_0"/>
<gene>
    <name evidence="2" type="ORF">U14_02471</name>
</gene>
<evidence type="ECO:0000313" key="2">
    <source>
        <dbReference type="EMBL" id="GAK51228.1"/>
    </source>
</evidence>
<reference evidence="2" key="1">
    <citation type="journal article" date="2015" name="PeerJ">
        <title>First genomic representation of candidate bacterial phylum KSB3 points to enhanced environmental sensing as a trigger of wastewater bulking.</title>
        <authorList>
            <person name="Sekiguchi Y."/>
            <person name="Ohashi A."/>
            <person name="Parks D.H."/>
            <person name="Yamauchi T."/>
            <person name="Tyson G.W."/>
            <person name="Hugenholtz P."/>
        </authorList>
    </citation>
    <scope>NUCLEOTIDE SEQUENCE [LARGE SCALE GENOMIC DNA]</scope>
</reference>
<feature type="transmembrane region" description="Helical" evidence="1">
    <location>
        <begin position="35"/>
        <end position="54"/>
    </location>
</feature>
<dbReference type="AlphaFoldDB" id="A0A081BLG2"/>
<evidence type="ECO:0000313" key="3">
    <source>
        <dbReference type="Proteomes" id="UP000030700"/>
    </source>
</evidence>
<keyword evidence="1" id="KW-1133">Transmembrane helix</keyword>
<evidence type="ECO:0000256" key="1">
    <source>
        <dbReference type="SAM" id="Phobius"/>
    </source>
</evidence>
<proteinExistence type="predicted"/>
<accession>A0A081BLG2</accession>
<organism evidence="2">
    <name type="scientific">Candidatus Moduliflexus flocculans</name>
    <dbReference type="NCBI Taxonomy" id="1499966"/>
    <lineage>
        <taxon>Bacteria</taxon>
        <taxon>Candidatus Moduliflexota</taxon>
        <taxon>Candidatus Moduliflexia</taxon>
        <taxon>Candidatus Moduliflexales</taxon>
        <taxon>Candidatus Moduliflexaceae</taxon>
    </lineage>
</organism>
<protein>
    <submittedName>
        <fullName evidence="2">Uncharacterized protein</fullName>
    </submittedName>
</protein>
<keyword evidence="1" id="KW-0812">Transmembrane</keyword>
<keyword evidence="1" id="KW-0472">Membrane</keyword>
<dbReference type="Proteomes" id="UP000030700">
    <property type="component" value="Unassembled WGS sequence"/>
</dbReference>
<dbReference type="EMBL" id="DF820457">
    <property type="protein sequence ID" value="GAK51228.1"/>
    <property type="molecule type" value="Genomic_DNA"/>
</dbReference>
<keyword evidence="3" id="KW-1185">Reference proteome</keyword>
<name>A0A081BLG2_9BACT</name>